<dbReference type="EMBL" id="JAUCMX010000004">
    <property type="protein sequence ID" value="KAK3548244.1"/>
    <property type="molecule type" value="Genomic_DNA"/>
</dbReference>
<reference evidence="2" key="1">
    <citation type="submission" date="2023-06" db="EMBL/GenBank/DDBJ databases">
        <title>Male Hemibagrus guttatus genome.</title>
        <authorList>
            <person name="Bian C."/>
        </authorList>
    </citation>
    <scope>NUCLEOTIDE SEQUENCE</scope>
    <source>
        <strain evidence="2">Male_cb2023</strain>
        <tissue evidence="2">Muscle</tissue>
    </source>
</reference>
<comment type="caution">
    <text evidence="2">The sequence shown here is derived from an EMBL/GenBank/DDBJ whole genome shotgun (WGS) entry which is preliminary data.</text>
</comment>
<sequence>MAVVVNPGLDRSALSVYPGVSITPSLPTSSLTPSSFQPQIPAGILAHVTTAQATDSRRHPRSPSSAFRLHSISLHFSPPQLLNKPSQDYLCLCPRSVYNSALLYALACWNSRLKEADSNSLNRLICKASDVVGEELDSLMIVSERRMLSKCEVFFSHQLGMYREEGTKCAFLMSLLTDRALEWASAVWDADSQIKASYDYFAGMIREVFEYPAGGKDISVRLMELRQASDAVADYAIRFRMLAVQRRGSMGRLSCRVTACPPGRTHLSCGGHITVAVCGYGHSPG</sequence>
<evidence type="ECO:0000313" key="2">
    <source>
        <dbReference type="EMBL" id="KAK3548244.1"/>
    </source>
</evidence>
<dbReference type="Pfam" id="PF03732">
    <property type="entry name" value="Retrotrans_gag"/>
    <property type="match status" value="1"/>
</dbReference>
<dbReference type="Proteomes" id="UP001274896">
    <property type="component" value="Unassembled WGS sequence"/>
</dbReference>
<proteinExistence type="predicted"/>
<accession>A0AAE0RBN3</accession>
<dbReference type="InterPro" id="IPR005162">
    <property type="entry name" value="Retrotrans_gag_dom"/>
</dbReference>
<evidence type="ECO:0000313" key="3">
    <source>
        <dbReference type="Proteomes" id="UP001274896"/>
    </source>
</evidence>
<protein>
    <recommendedName>
        <fullName evidence="1">Retrotransposon gag domain-containing protein</fullName>
    </recommendedName>
</protein>
<gene>
    <name evidence="2" type="ORF">QTP70_005819</name>
</gene>
<keyword evidence="3" id="KW-1185">Reference proteome</keyword>
<evidence type="ECO:0000259" key="1">
    <source>
        <dbReference type="Pfam" id="PF03732"/>
    </source>
</evidence>
<feature type="domain" description="Retrotransposon gag" evidence="1">
    <location>
        <begin position="173"/>
        <end position="247"/>
    </location>
</feature>
<name>A0AAE0RBN3_9TELE</name>
<dbReference type="AlphaFoldDB" id="A0AAE0RBN3"/>
<organism evidence="2 3">
    <name type="scientific">Hemibagrus guttatus</name>
    <dbReference type="NCBI Taxonomy" id="175788"/>
    <lineage>
        <taxon>Eukaryota</taxon>
        <taxon>Metazoa</taxon>
        <taxon>Chordata</taxon>
        <taxon>Craniata</taxon>
        <taxon>Vertebrata</taxon>
        <taxon>Euteleostomi</taxon>
        <taxon>Actinopterygii</taxon>
        <taxon>Neopterygii</taxon>
        <taxon>Teleostei</taxon>
        <taxon>Ostariophysi</taxon>
        <taxon>Siluriformes</taxon>
        <taxon>Bagridae</taxon>
        <taxon>Hemibagrus</taxon>
    </lineage>
</organism>